<protein>
    <submittedName>
        <fullName evidence="3">Putative membrane protein</fullName>
    </submittedName>
</protein>
<reference evidence="3 4" key="2">
    <citation type="journal article" date="2013" name="PLoS ONE">
        <title>INDIGO - INtegrated Data Warehouse of MIcrobial GenOmes with Examples from the Red Sea Extremophiles.</title>
        <authorList>
            <person name="Alam I."/>
            <person name="Antunes A."/>
            <person name="Kamau A.A."/>
            <person name="Ba Alawi W."/>
            <person name="Kalkatawi M."/>
            <person name="Stingl U."/>
            <person name="Bajic V.B."/>
        </authorList>
    </citation>
    <scope>NUCLEOTIDE SEQUENCE [LARGE SCALE GENOMIC DNA]</scope>
    <source>
        <strain evidence="3 4">SSD-17B</strain>
    </source>
</reference>
<dbReference type="STRING" id="1033810.HLPCO_000559"/>
<keyword evidence="1" id="KW-0812">Transmembrane</keyword>
<dbReference type="AlphaFoldDB" id="U2FJE5"/>
<dbReference type="PANTHER" id="PTHR37304:SF1">
    <property type="entry name" value="MEMBRANE PROTEIN"/>
    <property type="match status" value="1"/>
</dbReference>
<dbReference type="EMBL" id="AFNU02000002">
    <property type="protein sequence ID" value="ERJ12960.1"/>
    <property type="molecule type" value="Genomic_DNA"/>
</dbReference>
<dbReference type="InParanoid" id="U2FJE5"/>
<feature type="transmembrane region" description="Helical" evidence="1">
    <location>
        <begin position="9"/>
        <end position="27"/>
    </location>
</feature>
<accession>U2FJE5</accession>
<sequence>MSITLLQKIALIVTIIGAINWGLIGLFGPEADVVALLFGGDNGQEGLLARTIYTLVGITGLINIGLLLAPTEE</sequence>
<keyword evidence="1" id="KW-0472">Membrane</keyword>
<keyword evidence="4" id="KW-1185">Reference proteome</keyword>
<organism evidence="3 4">
    <name type="scientific">Haloplasma contractile SSD-17B</name>
    <dbReference type="NCBI Taxonomy" id="1033810"/>
    <lineage>
        <taxon>Bacteria</taxon>
        <taxon>Bacillati</taxon>
        <taxon>Mycoplasmatota</taxon>
        <taxon>Mollicutes</taxon>
        <taxon>Haloplasmatales</taxon>
        <taxon>Haloplasmataceae</taxon>
        <taxon>Haloplasma</taxon>
    </lineage>
</organism>
<proteinExistence type="predicted"/>
<keyword evidence="1" id="KW-1133">Transmembrane helix</keyword>
<dbReference type="EMBL" id="AFNU02000021">
    <property type="protein sequence ID" value="ERJ10952.1"/>
    <property type="molecule type" value="Genomic_DNA"/>
</dbReference>
<gene>
    <name evidence="3" type="ORF">HLPCO_000559</name>
    <name evidence="2" type="ORF">HLPCO_003039</name>
</gene>
<dbReference type="PANTHER" id="PTHR37304">
    <property type="entry name" value="MEMBRANE PROTEIN-RELATED"/>
    <property type="match status" value="1"/>
</dbReference>
<evidence type="ECO:0000313" key="4">
    <source>
        <dbReference type="Proteomes" id="UP000005707"/>
    </source>
</evidence>
<dbReference type="InterPro" id="IPR007211">
    <property type="entry name" value="DUF378"/>
</dbReference>
<evidence type="ECO:0000256" key="1">
    <source>
        <dbReference type="SAM" id="Phobius"/>
    </source>
</evidence>
<name>U2FJE5_9MOLU</name>
<dbReference type="Proteomes" id="UP000005707">
    <property type="component" value="Unassembled WGS sequence"/>
</dbReference>
<evidence type="ECO:0000313" key="3">
    <source>
        <dbReference type="EMBL" id="ERJ12960.1"/>
    </source>
</evidence>
<dbReference type="eggNOG" id="COG2155">
    <property type="taxonomic scope" value="Bacteria"/>
</dbReference>
<dbReference type="FunCoup" id="U2FJE5">
    <property type="interactions" value="5"/>
</dbReference>
<feature type="transmembrane region" description="Helical" evidence="1">
    <location>
        <begin position="47"/>
        <end position="69"/>
    </location>
</feature>
<dbReference type="Pfam" id="PF04070">
    <property type="entry name" value="DUF378"/>
    <property type="match status" value="1"/>
</dbReference>
<comment type="caution">
    <text evidence="3">The sequence shown here is derived from an EMBL/GenBank/DDBJ whole genome shotgun (WGS) entry which is preliminary data.</text>
</comment>
<reference evidence="3 4" key="1">
    <citation type="journal article" date="2011" name="J. Bacteriol.">
        <title>Genome sequence of Haloplasma contractile, an unusual contractile bacterium from a deep-sea anoxic brine lake.</title>
        <authorList>
            <person name="Antunes A."/>
            <person name="Alam I."/>
            <person name="El Dorry H."/>
            <person name="Siam R."/>
            <person name="Robertson A."/>
            <person name="Bajic V.B."/>
            <person name="Stingl U."/>
        </authorList>
    </citation>
    <scope>NUCLEOTIDE SEQUENCE [LARGE SCALE GENOMIC DNA]</scope>
    <source>
        <strain evidence="3 4">SSD-17B</strain>
    </source>
</reference>
<evidence type="ECO:0000313" key="2">
    <source>
        <dbReference type="EMBL" id="ERJ10952.1"/>
    </source>
</evidence>